<protein>
    <recommendedName>
        <fullName evidence="4">Inner centromere protein ARK-binding domain-containing protein</fullName>
    </recommendedName>
</protein>
<evidence type="ECO:0000256" key="1">
    <source>
        <dbReference type="SAM" id="MobiDB-lite"/>
    </source>
</evidence>
<dbReference type="Proteomes" id="UP000268093">
    <property type="component" value="Unassembled WGS sequence"/>
</dbReference>
<feature type="region of interest" description="Disordered" evidence="1">
    <location>
        <begin position="784"/>
        <end position="818"/>
    </location>
</feature>
<feature type="region of interest" description="Disordered" evidence="1">
    <location>
        <begin position="722"/>
        <end position="754"/>
    </location>
</feature>
<feature type="compositionally biased region" description="Basic and acidic residues" evidence="1">
    <location>
        <begin position="231"/>
        <end position="242"/>
    </location>
</feature>
<dbReference type="EMBL" id="RBNI01015790">
    <property type="protein sequence ID" value="RUP12869.1"/>
    <property type="molecule type" value="Genomic_DNA"/>
</dbReference>
<feature type="region of interest" description="Disordered" evidence="1">
    <location>
        <begin position="629"/>
        <end position="680"/>
    </location>
</feature>
<feature type="region of interest" description="Disordered" evidence="1">
    <location>
        <begin position="404"/>
        <end position="454"/>
    </location>
</feature>
<feature type="compositionally biased region" description="Basic and acidic residues" evidence="1">
    <location>
        <begin position="633"/>
        <end position="661"/>
    </location>
</feature>
<comment type="caution">
    <text evidence="2">The sequence shown here is derived from an EMBL/GenBank/DDBJ whole genome shotgun (WGS) entry which is preliminary data.</text>
</comment>
<proteinExistence type="predicted"/>
<gene>
    <name evidence="2" type="ORF">BC936DRAFT_139783</name>
</gene>
<sequence length="1012" mass="109200">MAADILSVALQRWSNEETENLDLICDNNIQDFAAACQENIEWLNEYYTAILRSTNEPNVHELVKTPGTKRRKQLAARNATNSEHFSNTFEPDEDVFSDKQADAGLPQPTNKLQQQFLDSLLKPTDDLSEVTMTAVVIKAEPTLTSATTTTINSDVTAADVEIDADADSTVADTSMVSNETDSSFVTEVSADEEGGQPKRARKAKKQVGRKKGTTKSSVRPKNVIASPIARTDVEKMDVDMPKEAAVTESTTTPIKKTESIPSPPVDQTESSLLPAPTPELDLERYSVPAAISTFATPLPSRIDASAMVSMLATPLTRADDPPSARPTVQKTRSLIATSRTLSTSFAAGSIGMGKLARSTSSFSLVAPDTVTRFSGRPLEPSITEEENVAIEEFFAGPSLFTTRSSEFEEELPGRSSDPQAKKRQSFGEDGAAKQETTVSSSLSTLRSPLLPPVTTTTVHTASTTLPNIPFVANNSIDNTDPVTTADLEEIRQEKRLKDMFTPGYEKIKRALSHLRAAPASFPAPTQASSLISTSAILSTSLPLPIAPLSSMQLNLVTNERPAVETPGPASAPEESRIRASFAHAASEESVVEVPVRRSSFSSSSLIGLAIPAKPIVELSVQQQPVEPAGRLSWDCEGRSERRPNDEVAKAKEEAVEVEKAGRMNSTGSRNIEKEEVGSGGMVEEADVETNEGSKYPHTAAFLNNLAGPREVEDDDETRRLYVAEPEQTDKDDDKTGQLPVPEAVHTDEDDDDEISRQSVADLVQAIERKSLENCAVLPRSNRISTDSLSRRSSARSSISSLEDRATGPKELAGKTPVAATTQTLPDKVNDEAIVLRHPSRPIATPKGPMMTLARKRVDLVEIPVATAAGNANLHPNASDSGAQHVHLKLSELEDIESELDGVLNAAVEDPGPAGYRVSTAVAKDHAPKRWEGCSTGGGGEEDVWWEWEGEWSGAEIKGEREGEGGESRGEGCEDEWREWEGGWSGAEDKGEREGEGGEGRGEGCEDEWDVWV</sequence>
<dbReference type="AlphaFoldDB" id="A0A433B984"/>
<feature type="compositionally biased region" description="Basic and acidic residues" evidence="1">
    <location>
        <begin position="956"/>
        <end position="971"/>
    </location>
</feature>
<feature type="compositionally biased region" description="Basic and acidic residues" evidence="1">
    <location>
        <begin position="986"/>
        <end position="1003"/>
    </location>
</feature>
<feature type="compositionally biased region" description="Low complexity" evidence="1">
    <location>
        <begin position="784"/>
        <end position="800"/>
    </location>
</feature>
<feature type="compositionally biased region" description="Polar residues" evidence="1">
    <location>
        <begin position="175"/>
        <end position="186"/>
    </location>
</feature>
<keyword evidence="3" id="KW-1185">Reference proteome</keyword>
<feature type="region of interest" description="Disordered" evidence="1">
    <location>
        <begin position="170"/>
        <end position="276"/>
    </location>
</feature>
<feature type="compositionally biased region" description="Basic residues" evidence="1">
    <location>
        <begin position="198"/>
        <end position="213"/>
    </location>
</feature>
<name>A0A433B984_9FUNG</name>
<reference evidence="2 3" key="1">
    <citation type="journal article" date="2018" name="New Phytol.">
        <title>Phylogenomics of Endogonaceae and evolution of mycorrhizas within Mucoromycota.</title>
        <authorList>
            <person name="Chang Y."/>
            <person name="Desiro A."/>
            <person name="Na H."/>
            <person name="Sandor L."/>
            <person name="Lipzen A."/>
            <person name="Clum A."/>
            <person name="Barry K."/>
            <person name="Grigoriev I.V."/>
            <person name="Martin F.M."/>
            <person name="Stajich J.E."/>
            <person name="Smith M.E."/>
            <person name="Bonito G."/>
            <person name="Spatafora J.W."/>
        </authorList>
    </citation>
    <scope>NUCLEOTIDE SEQUENCE [LARGE SCALE GENOMIC DNA]</scope>
    <source>
        <strain evidence="2 3">GMNB39</strain>
    </source>
</reference>
<evidence type="ECO:0000313" key="3">
    <source>
        <dbReference type="Proteomes" id="UP000268093"/>
    </source>
</evidence>
<evidence type="ECO:0000313" key="2">
    <source>
        <dbReference type="EMBL" id="RUP12869.1"/>
    </source>
</evidence>
<organism evidence="2 3">
    <name type="scientific">Jimgerdemannia flammicorona</name>
    <dbReference type="NCBI Taxonomy" id="994334"/>
    <lineage>
        <taxon>Eukaryota</taxon>
        <taxon>Fungi</taxon>
        <taxon>Fungi incertae sedis</taxon>
        <taxon>Mucoromycota</taxon>
        <taxon>Mucoromycotina</taxon>
        <taxon>Endogonomycetes</taxon>
        <taxon>Endogonales</taxon>
        <taxon>Endogonaceae</taxon>
        <taxon>Jimgerdemannia</taxon>
    </lineage>
</organism>
<feature type="region of interest" description="Disordered" evidence="1">
    <location>
        <begin position="955"/>
        <end position="1012"/>
    </location>
</feature>
<dbReference type="OrthoDB" id="6123at2759"/>
<feature type="compositionally biased region" description="Low complexity" evidence="1">
    <location>
        <begin position="436"/>
        <end position="454"/>
    </location>
</feature>
<feature type="compositionally biased region" description="Basic and acidic residues" evidence="1">
    <location>
        <begin position="722"/>
        <end position="735"/>
    </location>
</feature>
<evidence type="ECO:0008006" key="4">
    <source>
        <dbReference type="Google" id="ProtNLM"/>
    </source>
</evidence>
<accession>A0A433B984</accession>